<dbReference type="CDD" id="cd06982">
    <property type="entry name" value="cupin_BauB-like"/>
    <property type="match status" value="1"/>
</dbReference>
<evidence type="ECO:0000259" key="1">
    <source>
        <dbReference type="Pfam" id="PF07883"/>
    </source>
</evidence>
<dbReference type="EMBL" id="JACJFM010000017">
    <property type="protein sequence ID" value="MBB1487624.1"/>
    <property type="molecule type" value="Genomic_DNA"/>
</dbReference>
<feature type="domain" description="Cupin type-2" evidence="1">
    <location>
        <begin position="24"/>
        <end position="92"/>
    </location>
</feature>
<dbReference type="InterPro" id="IPR013096">
    <property type="entry name" value="Cupin_2"/>
</dbReference>
<dbReference type="InterPro" id="IPR014710">
    <property type="entry name" value="RmlC-like_jellyroll"/>
</dbReference>
<organism evidence="2 3">
    <name type="scientific">Oceanospirillum sediminis</name>
    <dbReference type="NCBI Taxonomy" id="2760088"/>
    <lineage>
        <taxon>Bacteria</taxon>
        <taxon>Pseudomonadati</taxon>
        <taxon>Pseudomonadota</taxon>
        <taxon>Gammaproteobacteria</taxon>
        <taxon>Oceanospirillales</taxon>
        <taxon>Oceanospirillaceae</taxon>
        <taxon>Oceanospirillum</taxon>
    </lineage>
</organism>
<keyword evidence="3" id="KW-1185">Reference proteome</keyword>
<dbReference type="RefSeq" id="WP_182809402.1">
    <property type="nucleotide sequence ID" value="NZ_JACJFM010000017.1"/>
</dbReference>
<name>A0A839ISI6_9GAMM</name>
<dbReference type="AlphaFoldDB" id="A0A839ISI6"/>
<dbReference type="SUPFAM" id="SSF51182">
    <property type="entry name" value="RmlC-like cupins"/>
    <property type="match status" value="1"/>
</dbReference>
<sequence length="95" mass="10790">MSDKPLLAITEQIDNERTCVNHLLFPAGGESQWHKHDRDYVIVPMQDCQLDIDTGEGAKTVPMKAGECYFRYAGVEHNVMNNTDQDIVLIEVEIK</sequence>
<evidence type="ECO:0000313" key="2">
    <source>
        <dbReference type="EMBL" id="MBB1487624.1"/>
    </source>
</evidence>
<dbReference type="Proteomes" id="UP000565262">
    <property type="component" value="Unassembled WGS sequence"/>
</dbReference>
<comment type="caution">
    <text evidence="2">The sequence shown here is derived from an EMBL/GenBank/DDBJ whole genome shotgun (WGS) entry which is preliminary data.</text>
</comment>
<evidence type="ECO:0000313" key="3">
    <source>
        <dbReference type="Proteomes" id="UP000565262"/>
    </source>
</evidence>
<reference evidence="2 3" key="1">
    <citation type="submission" date="2020-08" db="EMBL/GenBank/DDBJ databases">
        <title>Oceanospirillum sp. nov. isolated from marine sediment.</title>
        <authorList>
            <person name="Ji X."/>
        </authorList>
    </citation>
    <scope>NUCLEOTIDE SEQUENCE [LARGE SCALE GENOMIC DNA]</scope>
    <source>
        <strain evidence="2 3">D5</strain>
    </source>
</reference>
<dbReference type="InterPro" id="IPR011051">
    <property type="entry name" value="RmlC_Cupin_sf"/>
</dbReference>
<protein>
    <submittedName>
        <fullName evidence="2">Cupin domain-containing protein</fullName>
    </submittedName>
</protein>
<accession>A0A839ISI6</accession>
<dbReference type="Pfam" id="PF07883">
    <property type="entry name" value="Cupin_2"/>
    <property type="match status" value="1"/>
</dbReference>
<dbReference type="Gene3D" id="2.60.120.10">
    <property type="entry name" value="Jelly Rolls"/>
    <property type="match status" value="1"/>
</dbReference>
<gene>
    <name evidence="2" type="ORF">H4O21_13490</name>
</gene>
<proteinExistence type="predicted"/>